<dbReference type="GO" id="GO:0016763">
    <property type="term" value="F:pentosyltransferase activity"/>
    <property type="evidence" value="ECO:0007669"/>
    <property type="project" value="InterPro"/>
</dbReference>
<dbReference type="GO" id="GO:0009252">
    <property type="term" value="P:peptidoglycan biosynthetic process"/>
    <property type="evidence" value="ECO:0007669"/>
    <property type="project" value="UniProtKB-UniRule"/>
</dbReference>
<dbReference type="GO" id="GO:0008360">
    <property type="term" value="P:regulation of cell shape"/>
    <property type="evidence" value="ECO:0007669"/>
    <property type="project" value="UniProtKB-KW"/>
</dbReference>
<reference evidence="13 14" key="1">
    <citation type="journal article" date="2013" name="PLoS ONE">
        <title>Complete Genome Analysis of a Haemophilus parasuis Serovar 12 Strain from China.</title>
        <authorList>
            <person name="Li Y."/>
            <person name="Kwok A.H."/>
            <person name="Jiang J."/>
            <person name="Zou Y."/>
            <person name="Zheng F."/>
            <person name="Chen P."/>
            <person name="Hou C."/>
            <person name="Leung F.C."/>
            <person name="Jiang P."/>
        </authorList>
    </citation>
    <scope>NUCLEOTIDE SEQUENCE [LARGE SCALE GENOMIC DNA]</scope>
    <source>
        <strain evidence="13 14">ZJ0906</strain>
    </source>
</reference>
<evidence type="ECO:0000256" key="8">
    <source>
        <dbReference type="ARBA" id="ARBA00022989"/>
    </source>
</evidence>
<feature type="domain" description="Glycosyl transferase family 51" evidence="12">
    <location>
        <begin position="78"/>
        <end position="244"/>
    </location>
</feature>
<comment type="function">
    <text evidence="11">Peptidoglycan polymerase that catalyzes glycan chain elongation from lipid-linked precursors.</text>
</comment>
<dbReference type="EC" id="2.4.99.28" evidence="11"/>
<keyword evidence="8 11" id="KW-1133">Transmembrane helix</keyword>
<dbReference type="GO" id="GO:0071555">
    <property type="term" value="P:cell wall organization"/>
    <property type="evidence" value="ECO:0007669"/>
    <property type="project" value="UniProtKB-KW"/>
</dbReference>
<dbReference type="Pfam" id="PF00912">
    <property type="entry name" value="Transgly"/>
    <property type="match status" value="1"/>
</dbReference>
<accession>A0A806J3Q0</accession>
<protein>
    <recommendedName>
        <fullName evidence="11">Biosynthetic peptidoglycan transglycosylase</fullName>
        <ecNumber evidence="11">2.4.99.28</ecNumber>
    </recommendedName>
    <alternativeName>
        <fullName evidence="11">Glycan polymerase</fullName>
    </alternativeName>
    <alternativeName>
        <fullName evidence="11">Peptidoglycan glycosyltransferase MtgA</fullName>
        <shortName evidence="11">PGT</shortName>
    </alternativeName>
</protein>
<evidence type="ECO:0000256" key="9">
    <source>
        <dbReference type="ARBA" id="ARBA00023136"/>
    </source>
</evidence>
<keyword evidence="1 11" id="KW-1003">Cell membrane</keyword>
<keyword evidence="9 11" id="KW-0472">Membrane</keyword>
<evidence type="ECO:0000256" key="11">
    <source>
        <dbReference type="HAMAP-Rule" id="MF_00766"/>
    </source>
</evidence>
<evidence type="ECO:0000256" key="3">
    <source>
        <dbReference type="ARBA" id="ARBA00022676"/>
    </source>
</evidence>
<dbReference type="UniPathway" id="UPA00219"/>
<keyword evidence="2 11" id="KW-0997">Cell inner membrane</keyword>
<dbReference type="InterPro" id="IPR023346">
    <property type="entry name" value="Lysozyme-like_dom_sf"/>
</dbReference>
<comment type="pathway">
    <text evidence="11">Cell wall biogenesis; peptidoglycan biosynthesis.</text>
</comment>
<comment type="similarity">
    <text evidence="11">Belongs to the glycosyltransferase 51 family.</text>
</comment>
<dbReference type="InterPro" id="IPR001264">
    <property type="entry name" value="Glyco_trans_51"/>
</dbReference>
<dbReference type="SUPFAM" id="SSF53955">
    <property type="entry name" value="Lysozyme-like"/>
    <property type="match status" value="1"/>
</dbReference>
<evidence type="ECO:0000256" key="2">
    <source>
        <dbReference type="ARBA" id="ARBA00022519"/>
    </source>
</evidence>
<gene>
    <name evidence="11" type="primary">mtgA</name>
    <name evidence="13" type="ORF">K756_05305</name>
</gene>
<dbReference type="Proteomes" id="UP000014672">
    <property type="component" value="Chromosome"/>
</dbReference>
<sequence length="256" mass="29607">MAPKPKQKPLLQSIFRFFIPKQMLSLKSWFWFGVSRIGVAVTTFYVSLTLIFSVIPVPFSAYMLQKKMEHLIQGDLYKIQYQWVSLDRISWQMQMSVIAGEDQKFPIHFGIDFDAIEAAIKRNSKSQKKPRGASTISQQTVKNLYLWHGTSWLRKGIEVPLTFLVELLWDKQRVLEVYLNIAEFGDGIFGVETAAKHYFKKSASQLSLHEASLLAASLPNPMIYRVKIPSQTMRSRQQWIMRQVNNLGGINYLEKL</sequence>
<dbReference type="NCBIfam" id="TIGR02070">
    <property type="entry name" value="mono_pep_trsgly"/>
    <property type="match status" value="1"/>
</dbReference>
<comment type="catalytic activity">
    <reaction evidence="11">
        <text>[GlcNAc-(1-&gt;4)-Mur2Ac(oyl-L-Ala-gamma-D-Glu-L-Lys-D-Ala-D-Ala)](n)-di-trans,octa-cis-undecaprenyl diphosphate + beta-D-GlcNAc-(1-&gt;4)-Mur2Ac(oyl-L-Ala-gamma-D-Glu-L-Lys-D-Ala-D-Ala)-di-trans,octa-cis-undecaprenyl diphosphate = [GlcNAc-(1-&gt;4)-Mur2Ac(oyl-L-Ala-gamma-D-Glu-L-Lys-D-Ala-D-Ala)](n+1)-di-trans,octa-cis-undecaprenyl diphosphate + di-trans,octa-cis-undecaprenyl diphosphate + H(+)</text>
        <dbReference type="Rhea" id="RHEA:23708"/>
        <dbReference type="Rhea" id="RHEA-COMP:9602"/>
        <dbReference type="Rhea" id="RHEA-COMP:9603"/>
        <dbReference type="ChEBI" id="CHEBI:15378"/>
        <dbReference type="ChEBI" id="CHEBI:58405"/>
        <dbReference type="ChEBI" id="CHEBI:60033"/>
        <dbReference type="ChEBI" id="CHEBI:78435"/>
        <dbReference type="EC" id="2.4.99.28"/>
    </reaction>
</comment>
<feature type="transmembrane region" description="Helical" evidence="11">
    <location>
        <begin position="29"/>
        <end position="59"/>
    </location>
</feature>
<dbReference type="HAMAP" id="MF_00766">
    <property type="entry name" value="PGT_MtgA"/>
    <property type="match status" value="1"/>
</dbReference>
<comment type="subcellular location">
    <subcellularLocation>
        <location evidence="11">Cell inner membrane</location>
        <topology evidence="11">Single-pass membrane protein</topology>
    </subcellularLocation>
</comment>
<name>A0A806J3Q0_GLAPU</name>
<dbReference type="GO" id="GO:0008955">
    <property type="term" value="F:peptidoglycan glycosyltransferase activity"/>
    <property type="evidence" value="ECO:0007669"/>
    <property type="project" value="UniProtKB-UniRule"/>
</dbReference>
<evidence type="ECO:0000256" key="10">
    <source>
        <dbReference type="ARBA" id="ARBA00023316"/>
    </source>
</evidence>
<dbReference type="AlphaFoldDB" id="A0A806J3Q0"/>
<keyword evidence="4 11" id="KW-0808">Transferase</keyword>
<dbReference type="InterPro" id="IPR036950">
    <property type="entry name" value="PBP_transglycosylase"/>
</dbReference>
<dbReference type="PANTHER" id="PTHR30400">
    <property type="entry name" value="MONOFUNCTIONAL BIOSYNTHETIC PEPTIDOGLYCAN TRANSGLYCOSYLASE"/>
    <property type="match status" value="1"/>
</dbReference>
<dbReference type="PANTHER" id="PTHR30400:SF0">
    <property type="entry name" value="BIOSYNTHETIC PEPTIDOGLYCAN TRANSGLYCOSYLASE"/>
    <property type="match status" value="1"/>
</dbReference>
<dbReference type="EMBL" id="CP005384">
    <property type="protein sequence ID" value="AGO16259.1"/>
    <property type="molecule type" value="Genomic_DNA"/>
</dbReference>
<dbReference type="Gene3D" id="1.10.3810.10">
    <property type="entry name" value="Biosynthetic peptidoglycan transglycosylase-like"/>
    <property type="match status" value="1"/>
</dbReference>
<evidence type="ECO:0000259" key="12">
    <source>
        <dbReference type="Pfam" id="PF00912"/>
    </source>
</evidence>
<dbReference type="KEGG" id="hpaz:K756_05305"/>
<organism evidence="13 14">
    <name type="scientific">Glaesserella parasuis ZJ0906</name>
    <dbReference type="NCBI Taxonomy" id="1322346"/>
    <lineage>
        <taxon>Bacteria</taxon>
        <taxon>Pseudomonadati</taxon>
        <taxon>Pseudomonadota</taxon>
        <taxon>Gammaproteobacteria</taxon>
        <taxon>Pasteurellales</taxon>
        <taxon>Pasteurellaceae</taxon>
        <taxon>Glaesserella</taxon>
    </lineage>
</organism>
<evidence type="ECO:0000256" key="5">
    <source>
        <dbReference type="ARBA" id="ARBA00022692"/>
    </source>
</evidence>
<keyword evidence="3 11" id="KW-0328">Glycosyltransferase</keyword>
<evidence type="ECO:0000256" key="4">
    <source>
        <dbReference type="ARBA" id="ARBA00022679"/>
    </source>
</evidence>
<evidence type="ECO:0000313" key="13">
    <source>
        <dbReference type="EMBL" id="AGO16259.1"/>
    </source>
</evidence>
<keyword evidence="6 11" id="KW-0133">Cell shape</keyword>
<keyword evidence="5 11" id="KW-0812">Transmembrane</keyword>
<keyword evidence="10 11" id="KW-0961">Cell wall biogenesis/degradation</keyword>
<evidence type="ECO:0000256" key="6">
    <source>
        <dbReference type="ARBA" id="ARBA00022960"/>
    </source>
</evidence>
<evidence type="ECO:0000256" key="1">
    <source>
        <dbReference type="ARBA" id="ARBA00022475"/>
    </source>
</evidence>
<keyword evidence="7 11" id="KW-0573">Peptidoglycan synthesis</keyword>
<evidence type="ECO:0000313" key="14">
    <source>
        <dbReference type="Proteomes" id="UP000014672"/>
    </source>
</evidence>
<dbReference type="InterPro" id="IPR011812">
    <property type="entry name" value="Pep_trsgly"/>
</dbReference>
<dbReference type="GO" id="GO:0005886">
    <property type="term" value="C:plasma membrane"/>
    <property type="evidence" value="ECO:0007669"/>
    <property type="project" value="UniProtKB-SubCell"/>
</dbReference>
<evidence type="ECO:0000256" key="7">
    <source>
        <dbReference type="ARBA" id="ARBA00022984"/>
    </source>
</evidence>
<dbReference type="GO" id="GO:0009274">
    <property type="term" value="C:peptidoglycan-based cell wall"/>
    <property type="evidence" value="ECO:0007669"/>
    <property type="project" value="InterPro"/>
</dbReference>
<proteinExistence type="inferred from homology"/>